<dbReference type="Proteomes" id="UP000323876">
    <property type="component" value="Unassembled WGS sequence"/>
</dbReference>
<dbReference type="RefSeq" id="WP_150404818.1">
    <property type="nucleotide sequence ID" value="NZ_VXLC01000014.1"/>
</dbReference>
<dbReference type="SUPFAM" id="SSF53383">
    <property type="entry name" value="PLP-dependent transferases"/>
    <property type="match status" value="1"/>
</dbReference>
<accession>A0A5N0E9Y8</accession>
<dbReference type="Gene3D" id="3.40.640.10">
    <property type="entry name" value="Type I PLP-dependent aspartate aminotransferase-like (Major domain)"/>
    <property type="match status" value="1"/>
</dbReference>
<evidence type="ECO:0000259" key="1">
    <source>
        <dbReference type="Pfam" id="PF00266"/>
    </source>
</evidence>
<dbReference type="EMBL" id="VXLC01000014">
    <property type="protein sequence ID" value="KAA8886248.1"/>
    <property type="molecule type" value="Genomic_DNA"/>
</dbReference>
<name>A0A5N0E9Y8_9NOCA</name>
<dbReference type="AlphaFoldDB" id="A0A5N0E9Y8"/>
<dbReference type="GO" id="GO:0008483">
    <property type="term" value="F:transaminase activity"/>
    <property type="evidence" value="ECO:0007669"/>
    <property type="project" value="UniProtKB-KW"/>
</dbReference>
<protein>
    <submittedName>
        <fullName evidence="2">Aminotransferase class V-fold PLP-dependent enzyme</fullName>
    </submittedName>
</protein>
<organism evidence="2 3">
    <name type="scientific">Nocardia colli</name>
    <dbReference type="NCBI Taxonomy" id="2545717"/>
    <lineage>
        <taxon>Bacteria</taxon>
        <taxon>Bacillati</taxon>
        <taxon>Actinomycetota</taxon>
        <taxon>Actinomycetes</taxon>
        <taxon>Mycobacteriales</taxon>
        <taxon>Nocardiaceae</taxon>
        <taxon>Nocardia</taxon>
    </lineage>
</organism>
<reference evidence="2 3" key="1">
    <citation type="submission" date="2019-09" db="EMBL/GenBank/DDBJ databases">
        <authorList>
            <person name="Wang X."/>
        </authorList>
    </citation>
    <scope>NUCLEOTIDE SEQUENCE [LARGE SCALE GENOMIC DNA]</scope>
    <source>
        <strain evidence="2 3">CICC 11023</strain>
    </source>
</reference>
<keyword evidence="2" id="KW-0032">Aminotransferase</keyword>
<dbReference type="InterPro" id="IPR015424">
    <property type="entry name" value="PyrdxlP-dep_Trfase"/>
</dbReference>
<gene>
    <name evidence="2" type="ORF">F3087_27065</name>
</gene>
<dbReference type="OrthoDB" id="3435185at2"/>
<feature type="domain" description="Aminotransferase class V" evidence="1">
    <location>
        <begin position="44"/>
        <end position="400"/>
    </location>
</feature>
<evidence type="ECO:0000313" key="2">
    <source>
        <dbReference type="EMBL" id="KAA8886248.1"/>
    </source>
</evidence>
<comment type="caution">
    <text evidence="2">The sequence shown here is derived from an EMBL/GenBank/DDBJ whole genome shotgun (WGS) entry which is preliminary data.</text>
</comment>
<keyword evidence="3" id="KW-1185">Reference proteome</keyword>
<dbReference type="InterPro" id="IPR015421">
    <property type="entry name" value="PyrdxlP-dep_Trfase_major"/>
</dbReference>
<sequence>MTVTTHQDVGFETFARTYTTYLETRHLDEVRAEDFGRLDEQGLIYLDYTGSGLPGRAQLRAYHAAMNSRIWGNPHSANSPSRRSTAAVQHARRATLRFVNADPDEYSVIFTSNATGALRLVGEAFPFQPGGRLALLRDNHNSVLGIREYARTCGATVETIALRPDLRADPAAVLDVLDRSASKPSLFAYPAQSNFSGVQHPLDWISDAQARGWRVVLDAAAFVALSDLDLSKYKPDFVPLSYYKIFGWPTGLGCLIARNDALAQLRRPWFSGGTVIASSALGGWHASAAPPDNFEDGTPDFLGALGVSVGLDYLRQTLDRDTVRARVRCLTQFLLDEMAQLCHGDGTPVCALYGPGDTRGRGATIAFNLLDVDGGIIDERVAEDRAVQHGIALRAGCFCNPGVGETIFELEPADLIRVGANRAGLRTIDDYRRAIGLPTGGALRVSLGPVSNFADIVGFLRYLGSWRDYRATAEGLAGFPDRERC</sequence>
<dbReference type="PANTHER" id="PTHR14237">
    <property type="entry name" value="MOLYBDOPTERIN COFACTOR SULFURASE MOSC"/>
    <property type="match status" value="1"/>
</dbReference>
<dbReference type="Gene3D" id="3.90.1150.10">
    <property type="entry name" value="Aspartate Aminotransferase, domain 1"/>
    <property type="match status" value="1"/>
</dbReference>
<dbReference type="InterPro" id="IPR015422">
    <property type="entry name" value="PyrdxlP-dep_Trfase_small"/>
</dbReference>
<dbReference type="InterPro" id="IPR000192">
    <property type="entry name" value="Aminotrans_V_dom"/>
</dbReference>
<dbReference type="PANTHER" id="PTHR14237:SF19">
    <property type="entry name" value="MITOCHONDRIAL AMIDOXIME REDUCING COMPONENT 1"/>
    <property type="match status" value="1"/>
</dbReference>
<proteinExistence type="predicted"/>
<keyword evidence="2" id="KW-0808">Transferase</keyword>
<evidence type="ECO:0000313" key="3">
    <source>
        <dbReference type="Proteomes" id="UP000323876"/>
    </source>
</evidence>
<dbReference type="Pfam" id="PF00266">
    <property type="entry name" value="Aminotran_5"/>
    <property type="match status" value="1"/>
</dbReference>